<proteinExistence type="predicted"/>
<dbReference type="Proteomes" id="UP000318825">
    <property type="component" value="Unassembled WGS sequence"/>
</dbReference>
<evidence type="ECO:0000313" key="2">
    <source>
        <dbReference type="Proteomes" id="UP000318825"/>
    </source>
</evidence>
<protein>
    <submittedName>
        <fullName evidence="1">Uncharacterized protein</fullName>
    </submittedName>
</protein>
<name>A0A4Y3WCZ7_NITWI</name>
<accession>A0A4Y3WCZ7</accession>
<reference evidence="1 2" key="1">
    <citation type="submission" date="2019-06" db="EMBL/GenBank/DDBJ databases">
        <title>Whole genome shotgun sequence of Nitrobacter winogradskyi NBRC 14297.</title>
        <authorList>
            <person name="Hosoyama A."/>
            <person name="Uohara A."/>
            <person name="Ohji S."/>
            <person name="Ichikawa N."/>
        </authorList>
    </citation>
    <scope>NUCLEOTIDE SEQUENCE [LARGE SCALE GENOMIC DNA]</scope>
    <source>
        <strain evidence="1 2">NBRC 14297</strain>
    </source>
</reference>
<organism evidence="1 2">
    <name type="scientific">Nitrobacter winogradskyi</name>
    <name type="common">Nitrobacter agilis</name>
    <dbReference type="NCBI Taxonomy" id="913"/>
    <lineage>
        <taxon>Bacteria</taxon>
        <taxon>Pseudomonadati</taxon>
        <taxon>Pseudomonadota</taxon>
        <taxon>Alphaproteobacteria</taxon>
        <taxon>Hyphomicrobiales</taxon>
        <taxon>Nitrobacteraceae</taxon>
        <taxon>Nitrobacter</taxon>
    </lineage>
</organism>
<gene>
    <name evidence="1" type="ORF">NWI01_19030</name>
</gene>
<evidence type="ECO:0000313" key="1">
    <source>
        <dbReference type="EMBL" id="GEC16011.1"/>
    </source>
</evidence>
<dbReference type="AlphaFoldDB" id="A0A4Y3WCZ7"/>
<comment type="caution">
    <text evidence="1">The sequence shown here is derived from an EMBL/GenBank/DDBJ whole genome shotgun (WGS) entry which is preliminary data.</text>
</comment>
<dbReference type="EMBL" id="BJNF01000048">
    <property type="protein sequence ID" value="GEC16011.1"/>
    <property type="molecule type" value="Genomic_DNA"/>
</dbReference>
<dbReference type="SUPFAM" id="SSF57783">
    <property type="entry name" value="Zinc beta-ribbon"/>
    <property type="match status" value="1"/>
</dbReference>
<sequence>MTLIPSDKPSKQLAEWTGGRYRAAMAQKLKPGVRARDGGEYTCPGCGAVYSVTVYTSPFKDTGQADCKICNQPIKSWNHATAWWSYKLTKRPRK</sequence>